<dbReference type="AlphaFoldDB" id="A0A7H0Y285"/>
<dbReference type="Proteomes" id="UP000516384">
    <property type="component" value="Chromosome"/>
</dbReference>
<organism evidence="1 2">
    <name type="scientific">Paenibacillus peoriae</name>
    <dbReference type="NCBI Taxonomy" id="59893"/>
    <lineage>
        <taxon>Bacteria</taxon>
        <taxon>Bacillati</taxon>
        <taxon>Bacillota</taxon>
        <taxon>Bacilli</taxon>
        <taxon>Bacillales</taxon>
        <taxon>Paenibacillaceae</taxon>
        <taxon>Paenibacillus</taxon>
    </lineage>
</organism>
<name>A0A7H0Y285_9BACL</name>
<protein>
    <submittedName>
        <fullName evidence="1">Uncharacterized protein</fullName>
    </submittedName>
</protein>
<evidence type="ECO:0000313" key="1">
    <source>
        <dbReference type="EMBL" id="QNR65193.1"/>
    </source>
</evidence>
<sequence>MNKNKNDIIHVFEELSEAGNGVLAIPPQNEEEREERDRLMQEYLTKKRINLSFKTGTLK</sequence>
<dbReference type="EMBL" id="CP061172">
    <property type="protein sequence ID" value="QNR65193.1"/>
    <property type="molecule type" value="Genomic_DNA"/>
</dbReference>
<proteinExistence type="predicted"/>
<evidence type="ECO:0000313" key="2">
    <source>
        <dbReference type="Proteomes" id="UP000516384"/>
    </source>
</evidence>
<dbReference type="RefSeq" id="WP_190297101.1">
    <property type="nucleotide sequence ID" value="NZ_CP061172.1"/>
</dbReference>
<gene>
    <name evidence="1" type="ORF">IAQ67_14850</name>
</gene>
<reference evidence="1 2" key="1">
    <citation type="submission" date="2020-09" db="EMBL/GenBank/DDBJ databases">
        <title>Characterization of Paenibacillus peoriae strain ZF390 with broad-spectrum antimicrobial activity as a potential biocontrol agent.</title>
        <authorList>
            <person name="Li L."/>
            <person name="Zhao Y."/>
            <person name="Li B."/>
            <person name="Xie X."/>
        </authorList>
    </citation>
    <scope>NUCLEOTIDE SEQUENCE [LARGE SCALE GENOMIC DNA]</scope>
    <source>
        <strain evidence="1 2">ZF390</strain>
    </source>
</reference>
<accession>A0A7H0Y285</accession>